<dbReference type="EnsemblMetazoa" id="CLYHEMT015049.1">
    <property type="protein sequence ID" value="CLYHEMP015049.1"/>
    <property type="gene ID" value="CLYHEMG015049"/>
</dbReference>
<feature type="chain" id="PRO_5029648888" evidence="1">
    <location>
        <begin position="21"/>
        <end position="130"/>
    </location>
</feature>
<dbReference type="AlphaFoldDB" id="A0A7M5WZP3"/>
<proteinExistence type="predicted"/>
<keyword evidence="3" id="KW-1185">Reference proteome</keyword>
<accession>A0A7M5WZP3</accession>
<evidence type="ECO:0000256" key="1">
    <source>
        <dbReference type="SAM" id="SignalP"/>
    </source>
</evidence>
<keyword evidence="1" id="KW-0732">Signal</keyword>
<evidence type="ECO:0000313" key="2">
    <source>
        <dbReference type="EnsemblMetazoa" id="CLYHEMP015049.1"/>
    </source>
</evidence>
<feature type="signal peptide" evidence="1">
    <location>
        <begin position="1"/>
        <end position="20"/>
    </location>
</feature>
<sequence length="130" mass="14614">MKEVLLIALFLFTLCQKTAQKPLVSHIIENNRKTGTDLNVSQNSSMQHSAVLVNILKDDEIEQPRSSIDLKGNNKVGEVDSNGEDKKVDMTFCETRIVWETKPVCHQNVCVNVKQSRLVYDCIAVMTPVP</sequence>
<protein>
    <submittedName>
        <fullName evidence="2">Uncharacterized protein</fullName>
    </submittedName>
</protein>
<dbReference type="Proteomes" id="UP000594262">
    <property type="component" value="Unplaced"/>
</dbReference>
<reference evidence="2" key="1">
    <citation type="submission" date="2021-01" db="UniProtKB">
        <authorList>
            <consortium name="EnsemblMetazoa"/>
        </authorList>
    </citation>
    <scope>IDENTIFICATION</scope>
</reference>
<organism evidence="2 3">
    <name type="scientific">Clytia hemisphaerica</name>
    <dbReference type="NCBI Taxonomy" id="252671"/>
    <lineage>
        <taxon>Eukaryota</taxon>
        <taxon>Metazoa</taxon>
        <taxon>Cnidaria</taxon>
        <taxon>Hydrozoa</taxon>
        <taxon>Hydroidolina</taxon>
        <taxon>Leptothecata</taxon>
        <taxon>Obeliida</taxon>
        <taxon>Clytiidae</taxon>
        <taxon>Clytia</taxon>
    </lineage>
</organism>
<name>A0A7M5WZP3_9CNID</name>
<evidence type="ECO:0000313" key="3">
    <source>
        <dbReference type="Proteomes" id="UP000594262"/>
    </source>
</evidence>